<gene>
    <name evidence="6" type="ORF">NQ317_015146</name>
</gene>
<sequence>MHDFFWGGTEVHDFIFSGFSVNSVGGLIGICVLVGSLAFLFEFLRFIQTKQKQKELILRAKQIKQLCPTESAALLAQTITNPRNPLNITLFDRALLFGTEVSLWLLLQNLGYFLMLGIMAYNFWFLVSAVIGGGLGYFVFGQMFMKINLQNCLIMRQAYCTQICGEADVEINERGESTPAHDSPCTSQNTLQGHVNVVAQTHCHT</sequence>
<evidence type="ECO:0000256" key="4">
    <source>
        <dbReference type="ARBA" id="ARBA00023136"/>
    </source>
</evidence>
<evidence type="ECO:0000256" key="2">
    <source>
        <dbReference type="ARBA" id="ARBA00022692"/>
    </source>
</evidence>
<comment type="caution">
    <text evidence="6">The sequence shown here is derived from an EMBL/GenBank/DDBJ whole genome shotgun (WGS) entry which is preliminary data.</text>
</comment>
<keyword evidence="5" id="KW-0813">Transport</keyword>
<dbReference type="Pfam" id="PF04145">
    <property type="entry name" value="Ctr"/>
    <property type="match status" value="1"/>
</dbReference>
<name>A0ABQ9K5I7_9CUCU</name>
<dbReference type="PANTHER" id="PTHR12483:SF27">
    <property type="entry name" value="COPPER TRANSPORT PROTEIN CTR1"/>
    <property type="match status" value="1"/>
</dbReference>
<feature type="transmembrane region" description="Helical" evidence="5">
    <location>
        <begin position="121"/>
        <end position="140"/>
    </location>
</feature>
<reference evidence="6" key="1">
    <citation type="journal article" date="2023" name="Insect Mol. Biol.">
        <title>Genome sequencing provides insights into the evolution of gene families encoding plant cell wall-degrading enzymes in longhorned beetles.</title>
        <authorList>
            <person name="Shin N.R."/>
            <person name="Okamura Y."/>
            <person name="Kirsch R."/>
            <person name="Pauchet Y."/>
        </authorList>
    </citation>
    <scope>NUCLEOTIDE SEQUENCE</scope>
    <source>
        <strain evidence="6">MMC_N1</strain>
    </source>
</reference>
<dbReference type="PANTHER" id="PTHR12483">
    <property type="entry name" value="SOLUTE CARRIER FAMILY 31 COPPER TRANSPORTERS"/>
    <property type="match status" value="1"/>
</dbReference>
<dbReference type="EMBL" id="JAPWTJ010000010">
    <property type="protein sequence ID" value="KAJ8985650.1"/>
    <property type="molecule type" value="Genomic_DNA"/>
</dbReference>
<keyword evidence="5" id="KW-0187">Copper transport</keyword>
<evidence type="ECO:0000256" key="5">
    <source>
        <dbReference type="RuleBase" id="RU367022"/>
    </source>
</evidence>
<evidence type="ECO:0000313" key="7">
    <source>
        <dbReference type="Proteomes" id="UP001162164"/>
    </source>
</evidence>
<comment type="similarity">
    <text evidence="5">Belongs to the copper transporter (Ctr) (TC 1.A.56) family. SLC31A subfamily.</text>
</comment>
<protein>
    <recommendedName>
        <fullName evidence="5">Copper transport protein</fullName>
    </recommendedName>
</protein>
<feature type="transmembrane region" description="Helical" evidence="5">
    <location>
        <begin position="94"/>
        <end position="115"/>
    </location>
</feature>
<feature type="transmembrane region" description="Helical" evidence="5">
    <location>
        <begin position="24"/>
        <end position="44"/>
    </location>
</feature>
<dbReference type="InterPro" id="IPR007274">
    <property type="entry name" value="Cop_transporter"/>
</dbReference>
<keyword evidence="5" id="KW-0186">Copper</keyword>
<keyword evidence="2 5" id="KW-0812">Transmembrane</keyword>
<keyword evidence="5" id="KW-0406">Ion transport</keyword>
<comment type="subcellular location">
    <subcellularLocation>
        <location evidence="1 5">Membrane</location>
        <topology evidence="1 5">Multi-pass membrane protein</topology>
    </subcellularLocation>
</comment>
<keyword evidence="3 5" id="KW-1133">Transmembrane helix</keyword>
<evidence type="ECO:0000256" key="3">
    <source>
        <dbReference type="ARBA" id="ARBA00022989"/>
    </source>
</evidence>
<keyword evidence="4 5" id="KW-0472">Membrane</keyword>
<keyword evidence="7" id="KW-1185">Reference proteome</keyword>
<dbReference type="Proteomes" id="UP001162164">
    <property type="component" value="Unassembled WGS sequence"/>
</dbReference>
<evidence type="ECO:0000256" key="1">
    <source>
        <dbReference type="ARBA" id="ARBA00004141"/>
    </source>
</evidence>
<accession>A0ABQ9K5I7</accession>
<proteinExistence type="inferred from homology"/>
<evidence type="ECO:0000313" key="6">
    <source>
        <dbReference type="EMBL" id="KAJ8985650.1"/>
    </source>
</evidence>
<organism evidence="6 7">
    <name type="scientific">Molorchus minor</name>
    <dbReference type="NCBI Taxonomy" id="1323400"/>
    <lineage>
        <taxon>Eukaryota</taxon>
        <taxon>Metazoa</taxon>
        <taxon>Ecdysozoa</taxon>
        <taxon>Arthropoda</taxon>
        <taxon>Hexapoda</taxon>
        <taxon>Insecta</taxon>
        <taxon>Pterygota</taxon>
        <taxon>Neoptera</taxon>
        <taxon>Endopterygota</taxon>
        <taxon>Coleoptera</taxon>
        <taxon>Polyphaga</taxon>
        <taxon>Cucujiformia</taxon>
        <taxon>Chrysomeloidea</taxon>
        <taxon>Cerambycidae</taxon>
        <taxon>Lamiinae</taxon>
        <taxon>Monochamini</taxon>
        <taxon>Molorchus</taxon>
    </lineage>
</organism>